<dbReference type="KEGG" id="fls:GLV81_07125"/>
<organism evidence="1 2">
    <name type="scientific">Phnomibacter ginsenosidimutans</name>
    <dbReference type="NCBI Taxonomy" id="2676868"/>
    <lineage>
        <taxon>Bacteria</taxon>
        <taxon>Pseudomonadati</taxon>
        <taxon>Bacteroidota</taxon>
        <taxon>Chitinophagia</taxon>
        <taxon>Chitinophagales</taxon>
        <taxon>Chitinophagaceae</taxon>
        <taxon>Phnomibacter</taxon>
    </lineage>
</organism>
<accession>A0A6I6GZI7</accession>
<evidence type="ECO:0000313" key="2">
    <source>
        <dbReference type="Proteomes" id="UP000426027"/>
    </source>
</evidence>
<protein>
    <submittedName>
        <fullName evidence="1">Uncharacterized protein</fullName>
    </submittedName>
</protein>
<dbReference type="EMBL" id="CP046566">
    <property type="protein sequence ID" value="QGW27901.1"/>
    <property type="molecule type" value="Genomic_DNA"/>
</dbReference>
<keyword evidence="2" id="KW-1185">Reference proteome</keyword>
<name>A0A6I6GZI7_9BACT</name>
<sequence>MVITNAAYSCGAATASIRQPISSCAALGKKARQRLATGLVFTALA</sequence>
<dbReference type="Proteomes" id="UP000426027">
    <property type="component" value="Chromosome"/>
</dbReference>
<gene>
    <name evidence="1" type="ORF">GLV81_07125</name>
</gene>
<reference evidence="1 2" key="1">
    <citation type="submission" date="2019-11" db="EMBL/GenBank/DDBJ databases">
        <authorList>
            <person name="Im W.T."/>
        </authorList>
    </citation>
    <scope>NUCLEOTIDE SEQUENCE [LARGE SCALE GENOMIC DNA]</scope>
    <source>
        <strain evidence="1 2">SB-02</strain>
    </source>
</reference>
<evidence type="ECO:0000313" key="1">
    <source>
        <dbReference type="EMBL" id="QGW27901.1"/>
    </source>
</evidence>
<dbReference type="AlphaFoldDB" id="A0A6I6GZI7"/>
<proteinExistence type="predicted"/>